<feature type="transmembrane region" description="Helical" evidence="1">
    <location>
        <begin position="216"/>
        <end position="238"/>
    </location>
</feature>
<keyword evidence="1" id="KW-0812">Transmembrane</keyword>
<reference evidence="2 3" key="1">
    <citation type="submission" date="2017-09" db="EMBL/GenBank/DDBJ databases">
        <title>High-quality draft genome sequence of Butyrivibrio fibrisolvens INBov1, isolated from cow rumen.</title>
        <authorList>
            <person name="Rodriguez Hernaez J."/>
            <person name="Rivarola M."/>
            <person name="Paniego N."/>
            <person name="Cravero S."/>
            <person name="Ceron Cucchi M."/>
            <person name="Martinez M.C."/>
        </authorList>
    </citation>
    <scope>NUCLEOTIDE SEQUENCE [LARGE SCALE GENOMIC DNA]</scope>
    <source>
        <strain evidence="2 3">INBov1</strain>
    </source>
</reference>
<keyword evidence="1" id="KW-0472">Membrane</keyword>
<comment type="caution">
    <text evidence="2">The sequence shown here is derived from an EMBL/GenBank/DDBJ whole genome shotgun (WGS) entry which is preliminary data.</text>
</comment>
<dbReference type="Proteomes" id="UP000245488">
    <property type="component" value="Chromosome"/>
</dbReference>
<organism evidence="2 3">
    <name type="scientific">Butyrivibrio fibrisolvens</name>
    <dbReference type="NCBI Taxonomy" id="831"/>
    <lineage>
        <taxon>Bacteria</taxon>
        <taxon>Bacillati</taxon>
        <taxon>Bacillota</taxon>
        <taxon>Clostridia</taxon>
        <taxon>Lachnospirales</taxon>
        <taxon>Lachnospiraceae</taxon>
        <taxon>Butyrivibrio</taxon>
    </lineage>
</organism>
<protein>
    <recommendedName>
        <fullName evidence="4">Peptidase family M50</fullName>
    </recommendedName>
</protein>
<feature type="transmembrane region" description="Helical" evidence="1">
    <location>
        <begin position="109"/>
        <end position="130"/>
    </location>
</feature>
<gene>
    <name evidence="2" type="ORF">CPT75_17555</name>
</gene>
<keyword evidence="3" id="KW-1185">Reference proteome</keyword>
<accession>A0A317G675</accession>
<evidence type="ECO:0000256" key="1">
    <source>
        <dbReference type="SAM" id="Phobius"/>
    </source>
</evidence>
<dbReference type="EMBL" id="NXNG01000001">
    <property type="protein sequence ID" value="PWT28786.1"/>
    <property type="molecule type" value="Genomic_DNA"/>
</dbReference>
<feature type="transmembrane region" description="Helical" evidence="1">
    <location>
        <begin position="244"/>
        <end position="263"/>
    </location>
</feature>
<name>A0A317G675_BUTFI</name>
<dbReference type="RefSeq" id="WP_110073858.1">
    <property type="nucleotide sequence ID" value="NZ_CM009896.1"/>
</dbReference>
<dbReference type="AlphaFoldDB" id="A0A317G675"/>
<proteinExistence type="predicted"/>
<sequence>MKYPFFSNWIAYKRIPDQDAYFVKDYVLDTENIVPAEMMRFAKKLDGKINPYSIRGKRSLTETRELLDELDYLGVIRRDKGFISDGDGLYMRTIVRTRNTRIKMTISKILNVLLMVSFLPILIFGIYVYLKVDDFGYYDLSLLGRIIYAHPVLYVWGFNIFSLICGGAIHEVCHGIACRAYGGRVFEYGAMINILPGFYTLMDDSKVRSRLRKIQILAAGVEGNLLLVGGFLLLAGIFPDLKDVFSVGALVNIIMTFVNMMAIDGTDGLKILLLLIGMESKDIDDIKCMTKGKNKREILASNGYYGVAKLIACHMIIWLQRIYPIVILLDVIAVIGAFL</sequence>
<feature type="transmembrane region" description="Helical" evidence="1">
    <location>
        <begin position="142"/>
        <end position="161"/>
    </location>
</feature>
<evidence type="ECO:0000313" key="3">
    <source>
        <dbReference type="Proteomes" id="UP000245488"/>
    </source>
</evidence>
<keyword evidence="1" id="KW-1133">Transmembrane helix</keyword>
<evidence type="ECO:0008006" key="4">
    <source>
        <dbReference type="Google" id="ProtNLM"/>
    </source>
</evidence>
<feature type="transmembrane region" description="Helical" evidence="1">
    <location>
        <begin position="318"/>
        <end position="338"/>
    </location>
</feature>
<evidence type="ECO:0000313" key="2">
    <source>
        <dbReference type="EMBL" id="PWT28786.1"/>
    </source>
</evidence>